<dbReference type="InterPro" id="IPR013783">
    <property type="entry name" value="Ig-like_fold"/>
</dbReference>
<dbReference type="EMBL" id="LRRQ01000006">
    <property type="protein sequence ID" value="OAM91852.1"/>
    <property type="molecule type" value="Genomic_DNA"/>
</dbReference>
<dbReference type="InterPro" id="IPR011042">
    <property type="entry name" value="6-blade_b-propeller_TolB-like"/>
</dbReference>
<dbReference type="InterPro" id="IPR001258">
    <property type="entry name" value="NHL_repeat"/>
</dbReference>
<feature type="repeat" description="NHL" evidence="3">
    <location>
        <begin position="1491"/>
        <end position="1521"/>
    </location>
</feature>
<dbReference type="NCBIfam" id="TIGR02601">
    <property type="entry name" value="autotrns_rpt"/>
    <property type="match status" value="2"/>
</dbReference>
<dbReference type="InterPro" id="IPR003599">
    <property type="entry name" value="Ig_sub"/>
</dbReference>
<keyword evidence="9" id="KW-1185">Reference proteome</keyword>
<dbReference type="Pfam" id="PF13927">
    <property type="entry name" value="Ig_3"/>
    <property type="match status" value="1"/>
</dbReference>
<dbReference type="PROSITE" id="PS51125">
    <property type="entry name" value="NHL"/>
    <property type="match status" value="3"/>
</dbReference>
<feature type="signal peptide" evidence="5">
    <location>
        <begin position="1"/>
        <end position="27"/>
    </location>
</feature>
<dbReference type="InterPro" id="IPR011050">
    <property type="entry name" value="Pectin_lyase_fold/virulence"/>
</dbReference>
<dbReference type="PROSITE" id="PS50835">
    <property type="entry name" value="IG_LIKE"/>
    <property type="match status" value="1"/>
</dbReference>
<evidence type="ECO:0000256" key="3">
    <source>
        <dbReference type="PROSITE-ProRule" id="PRU00504"/>
    </source>
</evidence>
<feature type="chain" id="PRO_5008872544" description="Ig-like domain-containing protein" evidence="5">
    <location>
        <begin position="28"/>
        <end position="1704"/>
    </location>
</feature>
<dbReference type="PANTHER" id="PTHR32018">
    <property type="entry name" value="RHAMNOGALACTURONATE LYASE FAMILY PROTEIN"/>
    <property type="match status" value="1"/>
</dbReference>
<dbReference type="Pfam" id="PF01436">
    <property type="entry name" value="NHL"/>
    <property type="match status" value="4"/>
</dbReference>
<dbReference type="Gene3D" id="2.120.10.30">
    <property type="entry name" value="TolB, C-terminal domain"/>
    <property type="match status" value="4"/>
</dbReference>
<dbReference type="SUPFAM" id="SSF49452">
    <property type="entry name" value="Starch-binding domain-like"/>
    <property type="match status" value="1"/>
</dbReference>
<evidence type="ECO:0000256" key="2">
    <source>
        <dbReference type="ARBA" id="ARBA00022737"/>
    </source>
</evidence>
<dbReference type="SUPFAM" id="SSF48726">
    <property type="entry name" value="Immunoglobulin"/>
    <property type="match status" value="1"/>
</dbReference>
<reference evidence="7 9" key="1">
    <citation type="submission" date="2016-01" db="EMBL/GenBank/DDBJ databases">
        <title>High potential of lignocellulose degradation of a new Verrucomicrobia species.</title>
        <authorList>
            <person name="Wang Y."/>
            <person name="Shi Y."/>
            <person name="Qiu Z."/>
            <person name="Liu S."/>
            <person name="Yang H."/>
        </authorList>
    </citation>
    <scope>NUCLEOTIDE SEQUENCE [LARGE SCALE GENOMIC DNA]</scope>
    <source>
        <strain evidence="7 9">TSB47</strain>
    </source>
</reference>
<evidence type="ECO:0000256" key="1">
    <source>
        <dbReference type="ARBA" id="ARBA00022729"/>
    </source>
</evidence>
<protein>
    <recommendedName>
        <fullName evidence="6">Ig-like domain-containing protein</fullName>
    </recommendedName>
</protein>
<sequence>MSKPLRIIFKAVGFVAATLCASITMTANDPGGGAHGTGADVTLSMQENNVTLSNGIVTATINTSNARVISYLFQGTEMADTNGYIYYSMDGGDMYEGPSNCVYTVTVNTPDMIDISCKAVYANNASQKHAFDIDCHFVLRRGDTGLYSYAVLSHPASYPAASVGEWRMVWKLPYTSTDWIFERIYADETRNGFWGTRTDFLNAESTSIAEIIQFTTGERAGEYDCKYQYSLEYQTAGCWGHASNVNKKGAWFVLGGYDYLNDGPIKNDLAVAEANQLLHFGRNHYNASETIVAAGEEWSKIYGPFLLYCNSTAATENAGDALWADAKAQVQAEIAAWPYAWLTTADYPANAQRGDVKGRIIITDPLKPALSAGTNTWVGLSHLDEGGNWQFESKRYQTWVHPDESGNFVIPSARPGNYTLTVFTDGAVGEYTHPQPVTVTAGGINDLGDVIWNVIHPGERIIWEIGIPNRRADEFRHGDDYWKSFLWEYFHEEFPNPLEYVVGESNWATDWNYAHSGYLVDGVWSQWKWRIRFNLDSLPASGDATLTLAFASIDRGNVRVFVNQESNHFVEVSPDPAGGSSGGNALARLGNHAKYSLIYVTIPVSSLRIGANTITLIQRSTGSAQNHVMYDYINLEMPASVSPLPQGRDLVWRGGNAANAFDNATQNFVTGDNQPATFSDGDSITFDDTGSNSPSVTKSGTLMPANIIFNSTQDYTVEGNGLFSGPMALQKTGNSRLILSSANTYYGGTRINGGIVQAGANGNGGIGWGAVTFNSGTLQLHGYNGSQGATYGELPNTLVVPEGKAGTLLCPPRMAGGGVSGPLTGSGTLTVVIDYVRGILSGDWSLFSGQINVITKPNAPAENQFRISNDYGYGRASIDLGSKVIVQNIQSGDDFIIGIGALSGDATARIQGGPTSGKITTWQVGAKGLSTTYAGSIEDLTGPSALAKIGAGTLTLSGVSTYTGETSIDAGTLIVNGALGTTNVTVRAGATLAGTGTIGGNVQAGNEAILQLSTTNGAGLVISGSATLSGTITIVPVSGLIGDGASLVTGTYNILKTSGGINNAAEFIWAESMASELIATVNVNGNTLKLVLAEAPPPPPAPVISGTLSVSAIVGQSFSYTISATNSPTSYAASGLPAGLSINTVTGVITGVPATAGTTNVEISAINAGGTDTKTLVITLIGQPSVTNASHTSGMIGAAFSLTINTTGGSITSYAATGLPDGLSVNTGTGVISGTPTVAGTYNITISVTNAAGTATFQIVLTIDPKTALTTLAGAANTPGATNGASTAARFDSPNGAAADANGNLYIADTDNNAIRKIATDGAVTTFATGFNAPTAIVIDSAGAALYVADTGNNVIKKIDVATSTVSTLTLTGLAAQLDAPHGLAIDASGNLYVADTGSHTIRKIVTSNGATTILAGTANIQGAANGVGTAARFHMPMGLTINAAGTYLYVADTGNSTIRRITLASVLVETITGLAGDTGSTDGLAADARFNTPQAIAIDATGNLYITDTGNHTIRKIDAATGIVTTIAGTSGSSGSQDGLGGQSTLNSPAGIAIDETGEIYVLDTGSHTVRVLQVGPVITTSPAGQTVTAGASVTLKTEASGAPAPAWQWYKNNAPVASATNATLAFTPSQTTDTGSYHAIATNPMGSAKSNAATLTVNSSGTTTPNPDPGNSGGGGGGGAPSLWQMLSLALLLIVPRRARKS</sequence>
<proteinExistence type="predicted"/>
<organism evidence="7 9">
    <name type="scientific">Termitidicoccus mucosus</name>
    <dbReference type="NCBI Taxonomy" id="1184151"/>
    <lineage>
        <taxon>Bacteria</taxon>
        <taxon>Pseudomonadati</taxon>
        <taxon>Verrucomicrobiota</taxon>
        <taxon>Opitutia</taxon>
        <taxon>Opitutales</taxon>
        <taxon>Opitutaceae</taxon>
        <taxon>Termitidicoccus</taxon>
    </lineage>
</organism>
<dbReference type="Proteomes" id="UP000078486">
    <property type="component" value="Unassembled WGS sequence"/>
</dbReference>
<dbReference type="InterPro" id="IPR007110">
    <property type="entry name" value="Ig-like_dom"/>
</dbReference>
<dbReference type="InterPro" id="IPR008979">
    <property type="entry name" value="Galactose-bd-like_sf"/>
</dbReference>
<dbReference type="GO" id="GO:0016020">
    <property type="term" value="C:membrane"/>
    <property type="evidence" value="ECO:0007669"/>
    <property type="project" value="InterPro"/>
</dbReference>
<dbReference type="Pfam" id="PF05345">
    <property type="entry name" value="He_PIG"/>
    <property type="match status" value="2"/>
</dbReference>
<dbReference type="Gene3D" id="2.70.98.10">
    <property type="match status" value="1"/>
</dbReference>
<dbReference type="InterPro" id="IPR014718">
    <property type="entry name" value="GH-type_carb-bd"/>
</dbReference>
<dbReference type="OrthoDB" id="7169863at2"/>
<evidence type="ECO:0000256" key="4">
    <source>
        <dbReference type="SAM" id="MobiDB-lite"/>
    </source>
</evidence>
<dbReference type="InterPro" id="IPR015919">
    <property type="entry name" value="Cadherin-like_sf"/>
</dbReference>
<dbReference type="SMART" id="SM00408">
    <property type="entry name" value="IGc2"/>
    <property type="match status" value="1"/>
</dbReference>
<dbReference type="InterPro" id="IPR051850">
    <property type="entry name" value="Polysacch_Lyase_4"/>
</dbReference>
<evidence type="ECO:0000313" key="7">
    <source>
        <dbReference type="EMBL" id="OAM87400.1"/>
    </source>
</evidence>
<dbReference type="SUPFAM" id="SSF51126">
    <property type="entry name" value="Pectin lyase-like"/>
    <property type="match status" value="2"/>
</dbReference>
<dbReference type="InterPro" id="IPR013425">
    <property type="entry name" value="Autotrns_rpt"/>
</dbReference>
<dbReference type="CDD" id="cd10316">
    <property type="entry name" value="RGL4_M"/>
    <property type="match status" value="1"/>
</dbReference>
<feature type="repeat" description="NHL" evidence="3">
    <location>
        <begin position="1543"/>
        <end position="1577"/>
    </location>
</feature>
<dbReference type="InterPro" id="IPR029411">
    <property type="entry name" value="RG-lyase_III"/>
</dbReference>
<dbReference type="Gene3D" id="2.60.40.1120">
    <property type="entry name" value="Carboxypeptidase-like, regulatory domain"/>
    <property type="match status" value="1"/>
</dbReference>
<feature type="region of interest" description="Disordered" evidence="4">
    <location>
        <begin position="1658"/>
        <end position="1681"/>
    </location>
</feature>
<comment type="caution">
    <text evidence="7">The sequence shown here is derived from an EMBL/GenBank/DDBJ whole genome shotgun (WGS) entry which is preliminary data.</text>
</comment>
<evidence type="ECO:0000256" key="5">
    <source>
        <dbReference type="SAM" id="SignalP"/>
    </source>
</evidence>
<dbReference type="EMBL" id="LRRQ01000172">
    <property type="protein sequence ID" value="OAM87400.1"/>
    <property type="molecule type" value="Genomic_DNA"/>
</dbReference>
<dbReference type="Pfam" id="PF14683">
    <property type="entry name" value="CBM-like"/>
    <property type="match status" value="1"/>
</dbReference>
<dbReference type="Pfam" id="PF14686">
    <property type="entry name" value="fn3_3"/>
    <property type="match status" value="1"/>
</dbReference>
<dbReference type="SUPFAM" id="SSF63829">
    <property type="entry name" value="Calcium-dependent phosphotriesterase"/>
    <property type="match status" value="1"/>
</dbReference>
<gene>
    <name evidence="7" type="ORF">AW736_23280</name>
    <name evidence="8" type="ORF">AW736_26575</name>
</gene>
<dbReference type="InterPro" id="IPR003598">
    <property type="entry name" value="Ig_sub2"/>
</dbReference>
<dbReference type="SUPFAM" id="SSF49785">
    <property type="entry name" value="Galactose-binding domain-like"/>
    <property type="match status" value="1"/>
</dbReference>
<keyword evidence="1 5" id="KW-0732">Signal</keyword>
<accession>A0A178IBP5</accession>
<dbReference type="Gene3D" id="2.60.40.10">
    <property type="entry name" value="Immunoglobulins"/>
    <property type="match status" value="3"/>
</dbReference>
<dbReference type="InterPro" id="IPR010325">
    <property type="entry name" value="Rhamnogal_lyase"/>
</dbReference>
<dbReference type="CDD" id="cd10317">
    <property type="entry name" value="RGL4_C"/>
    <property type="match status" value="1"/>
</dbReference>
<dbReference type="InterPro" id="IPR013784">
    <property type="entry name" value="Carb-bd-like_fold"/>
</dbReference>
<dbReference type="GO" id="GO:0005509">
    <property type="term" value="F:calcium ion binding"/>
    <property type="evidence" value="ECO:0007669"/>
    <property type="project" value="InterPro"/>
</dbReference>
<evidence type="ECO:0000259" key="6">
    <source>
        <dbReference type="PROSITE" id="PS50835"/>
    </source>
</evidence>
<dbReference type="PANTHER" id="PTHR32018:SF1">
    <property type="entry name" value="RHAMNOGALACTURONAN ENDOLYASE"/>
    <property type="match status" value="1"/>
</dbReference>
<dbReference type="InterPro" id="IPR029413">
    <property type="entry name" value="RG-lyase_II"/>
</dbReference>
<dbReference type="InterPro" id="IPR036179">
    <property type="entry name" value="Ig-like_dom_sf"/>
</dbReference>
<feature type="domain" description="Ig-like" evidence="6">
    <location>
        <begin position="1578"/>
        <end position="1658"/>
    </location>
</feature>
<name>A0A178IBP5_9BACT</name>
<evidence type="ECO:0000313" key="9">
    <source>
        <dbReference type="Proteomes" id="UP000078486"/>
    </source>
</evidence>
<dbReference type="Gene3D" id="2.60.120.260">
    <property type="entry name" value="Galactose-binding domain-like"/>
    <property type="match status" value="1"/>
</dbReference>
<dbReference type="GO" id="GO:0030246">
    <property type="term" value="F:carbohydrate binding"/>
    <property type="evidence" value="ECO:0007669"/>
    <property type="project" value="InterPro"/>
</dbReference>
<keyword evidence="2" id="KW-0677">Repeat</keyword>
<dbReference type="SUPFAM" id="SSF49313">
    <property type="entry name" value="Cadherin-like"/>
    <property type="match status" value="2"/>
</dbReference>
<feature type="repeat" description="NHL" evidence="3">
    <location>
        <begin position="1377"/>
        <end position="1409"/>
    </location>
</feature>
<dbReference type="Pfam" id="PF12951">
    <property type="entry name" value="PATR"/>
    <property type="match status" value="2"/>
</dbReference>
<evidence type="ECO:0000313" key="8">
    <source>
        <dbReference type="EMBL" id="OAM91852.1"/>
    </source>
</evidence>
<dbReference type="SMART" id="SM00409">
    <property type="entry name" value="IG"/>
    <property type="match status" value="2"/>
</dbReference>
<dbReference type="Pfam" id="PF06045">
    <property type="entry name" value="Rhamnogal_lyase"/>
    <property type="match status" value="1"/>
</dbReference>
<dbReference type="STRING" id="1184151.AW736_23280"/>